<keyword evidence="11" id="KW-0862">Zinc</keyword>
<dbReference type="Proteomes" id="UP001190926">
    <property type="component" value="Unassembled WGS sequence"/>
</dbReference>
<keyword evidence="7" id="KW-0805">Transcription regulation</keyword>
<keyword evidence="4" id="KW-1017">Isopeptide bond</keyword>
<feature type="domain" description="Zinc-finger" evidence="10">
    <location>
        <begin position="2"/>
        <end position="52"/>
    </location>
</feature>
<keyword evidence="11" id="KW-0863">Zinc-finger</keyword>
<keyword evidence="11" id="KW-0479">Metal-binding</keyword>
<organism evidence="11 12">
    <name type="scientific">Perilla frutescens var. hirtella</name>
    <name type="common">Perilla citriodora</name>
    <name type="synonym">Perilla setoyensis</name>
    <dbReference type="NCBI Taxonomy" id="608512"/>
    <lineage>
        <taxon>Eukaryota</taxon>
        <taxon>Viridiplantae</taxon>
        <taxon>Streptophyta</taxon>
        <taxon>Embryophyta</taxon>
        <taxon>Tracheophyta</taxon>
        <taxon>Spermatophyta</taxon>
        <taxon>Magnoliopsida</taxon>
        <taxon>eudicotyledons</taxon>
        <taxon>Gunneridae</taxon>
        <taxon>Pentapetalae</taxon>
        <taxon>asterids</taxon>
        <taxon>lamiids</taxon>
        <taxon>Lamiales</taxon>
        <taxon>Lamiaceae</taxon>
        <taxon>Nepetoideae</taxon>
        <taxon>Elsholtzieae</taxon>
        <taxon>Perilla</taxon>
    </lineage>
</organism>
<dbReference type="PANTHER" id="PTHR31169">
    <property type="entry name" value="OS05G0300700 PROTEIN"/>
    <property type="match status" value="1"/>
</dbReference>
<dbReference type="AlphaFoldDB" id="A0AAD4IUK6"/>
<proteinExistence type="predicted"/>
<evidence type="ECO:0000256" key="6">
    <source>
        <dbReference type="ARBA" id="ARBA00022843"/>
    </source>
</evidence>
<evidence type="ECO:0000256" key="9">
    <source>
        <dbReference type="ARBA" id="ARBA00023242"/>
    </source>
</evidence>
<dbReference type="InterPro" id="IPR040221">
    <property type="entry name" value="CDCA7/CDA7L"/>
</dbReference>
<sequence length="140" mass="15436">MEEIAGLEEWVCPKCRGICNCSVCMKRRGHQPTTILINAAKETRFSSVSEMLLKSAERLNHENVCTGTNMCFTVKRGKENSFDGQLDAHLPESTGKKFKGLLNGKAVDNTTSDICNQDPDMIVLNQEGLKGNGPDQCGWN</sequence>
<keyword evidence="9" id="KW-0539">Nucleus</keyword>
<dbReference type="EMBL" id="SDAM02001963">
    <property type="protein sequence ID" value="KAH6821569.1"/>
    <property type="molecule type" value="Genomic_DNA"/>
</dbReference>
<evidence type="ECO:0000256" key="2">
    <source>
        <dbReference type="ARBA" id="ARBA00004496"/>
    </source>
</evidence>
<name>A0AAD4IUK6_PERFH</name>
<protein>
    <submittedName>
        <fullName evidence="11">Zinc-finger domain of monoamine-oxidase A repressor R1 protein</fullName>
    </submittedName>
</protein>
<dbReference type="GO" id="GO:0008270">
    <property type="term" value="F:zinc ion binding"/>
    <property type="evidence" value="ECO:0007669"/>
    <property type="project" value="UniProtKB-KW"/>
</dbReference>
<dbReference type="GO" id="GO:0006355">
    <property type="term" value="P:regulation of DNA-templated transcription"/>
    <property type="evidence" value="ECO:0007669"/>
    <property type="project" value="InterPro"/>
</dbReference>
<evidence type="ECO:0000259" key="10">
    <source>
        <dbReference type="Pfam" id="PF10497"/>
    </source>
</evidence>
<keyword evidence="8" id="KW-0804">Transcription</keyword>
<evidence type="ECO:0000313" key="11">
    <source>
        <dbReference type="EMBL" id="KAH6821569.1"/>
    </source>
</evidence>
<evidence type="ECO:0000256" key="5">
    <source>
        <dbReference type="ARBA" id="ARBA00022553"/>
    </source>
</evidence>
<evidence type="ECO:0000313" key="12">
    <source>
        <dbReference type="Proteomes" id="UP001190926"/>
    </source>
</evidence>
<keyword evidence="6" id="KW-0832">Ubl conjugation</keyword>
<comment type="subcellular location">
    <subcellularLocation>
        <location evidence="2">Cytoplasm</location>
    </subcellularLocation>
    <subcellularLocation>
        <location evidence="1">Nucleus</location>
    </subcellularLocation>
</comment>
<evidence type="ECO:0000256" key="4">
    <source>
        <dbReference type="ARBA" id="ARBA00022499"/>
    </source>
</evidence>
<dbReference type="GO" id="GO:0005737">
    <property type="term" value="C:cytoplasm"/>
    <property type="evidence" value="ECO:0007669"/>
    <property type="project" value="UniProtKB-SubCell"/>
</dbReference>
<evidence type="ECO:0000256" key="3">
    <source>
        <dbReference type="ARBA" id="ARBA00022490"/>
    </source>
</evidence>
<accession>A0AAD4IUK6</accession>
<dbReference type="InterPro" id="IPR018866">
    <property type="entry name" value="Znf-4CXXC_R1"/>
</dbReference>
<dbReference type="Pfam" id="PF10497">
    <property type="entry name" value="zf-4CXXC_R1"/>
    <property type="match status" value="1"/>
</dbReference>
<comment type="caution">
    <text evidence="11">The sequence shown here is derived from an EMBL/GenBank/DDBJ whole genome shotgun (WGS) entry which is preliminary data.</text>
</comment>
<reference evidence="11 12" key="1">
    <citation type="journal article" date="2021" name="Nat. Commun.">
        <title>Incipient diploidization of the medicinal plant Perilla within 10,000 years.</title>
        <authorList>
            <person name="Zhang Y."/>
            <person name="Shen Q."/>
            <person name="Leng L."/>
            <person name="Zhang D."/>
            <person name="Chen S."/>
            <person name="Shi Y."/>
            <person name="Ning Z."/>
            <person name="Chen S."/>
        </authorList>
    </citation>
    <scope>NUCLEOTIDE SEQUENCE [LARGE SCALE GENOMIC DNA]</scope>
    <source>
        <strain evidence="12">cv. PC099</strain>
    </source>
</reference>
<evidence type="ECO:0000256" key="8">
    <source>
        <dbReference type="ARBA" id="ARBA00023163"/>
    </source>
</evidence>
<gene>
    <name evidence="11" type="ORF">C2S53_011748</name>
</gene>
<dbReference type="PANTHER" id="PTHR31169:SF8">
    <property type="entry name" value="ZINC-FINGER DOMAIN OF MONOAMINE-OXIDASE A REPRESSOR R1 PROTEIN"/>
    <property type="match status" value="1"/>
</dbReference>
<dbReference type="GO" id="GO:0005634">
    <property type="term" value="C:nucleus"/>
    <property type="evidence" value="ECO:0007669"/>
    <property type="project" value="UniProtKB-SubCell"/>
</dbReference>
<keyword evidence="12" id="KW-1185">Reference proteome</keyword>
<evidence type="ECO:0000256" key="7">
    <source>
        <dbReference type="ARBA" id="ARBA00023015"/>
    </source>
</evidence>
<keyword evidence="3" id="KW-0963">Cytoplasm</keyword>
<evidence type="ECO:0000256" key="1">
    <source>
        <dbReference type="ARBA" id="ARBA00004123"/>
    </source>
</evidence>
<keyword evidence="5" id="KW-0597">Phosphoprotein</keyword>